<keyword evidence="7 8" id="KW-0472">Membrane</keyword>
<organism evidence="10 11">
    <name type="scientific">Ensete ventricosum</name>
    <name type="common">Abyssinian banana</name>
    <name type="synonym">Musa ensete</name>
    <dbReference type="NCBI Taxonomy" id="4639"/>
    <lineage>
        <taxon>Eukaryota</taxon>
        <taxon>Viridiplantae</taxon>
        <taxon>Streptophyta</taxon>
        <taxon>Embryophyta</taxon>
        <taxon>Tracheophyta</taxon>
        <taxon>Spermatophyta</taxon>
        <taxon>Magnoliopsida</taxon>
        <taxon>Liliopsida</taxon>
        <taxon>Zingiberales</taxon>
        <taxon>Musaceae</taxon>
        <taxon>Ensete</taxon>
    </lineage>
</organism>
<feature type="domain" description="Casparian strip membrane protein" evidence="9">
    <location>
        <begin position="60"/>
        <end position="198"/>
    </location>
</feature>
<comment type="subunit">
    <text evidence="3 8">Homodimer and heterodimers.</text>
</comment>
<dbReference type="PANTHER" id="PTHR33573">
    <property type="entry name" value="CASP-LIKE PROTEIN 4A4"/>
    <property type="match status" value="1"/>
</dbReference>
<evidence type="ECO:0000256" key="7">
    <source>
        <dbReference type="ARBA" id="ARBA00023136"/>
    </source>
</evidence>
<dbReference type="Proteomes" id="UP001222027">
    <property type="component" value="Unassembled WGS sequence"/>
</dbReference>
<keyword evidence="6 8" id="KW-1133">Transmembrane helix</keyword>
<evidence type="ECO:0000256" key="2">
    <source>
        <dbReference type="ARBA" id="ARBA00007651"/>
    </source>
</evidence>
<evidence type="ECO:0000256" key="4">
    <source>
        <dbReference type="ARBA" id="ARBA00022475"/>
    </source>
</evidence>
<proteinExistence type="inferred from homology"/>
<evidence type="ECO:0000313" key="10">
    <source>
        <dbReference type="EMBL" id="KAJ8455995.1"/>
    </source>
</evidence>
<evidence type="ECO:0000256" key="3">
    <source>
        <dbReference type="ARBA" id="ARBA00011489"/>
    </source>
</evidence>
<evidence type="ECO:0000313" key="11">
    <source>
        <dbReference type="Proteomes" id="UP001222027"/>
    </source>
</evidence>
<dbReference type="PANTHER" id="PTHR33573:SF15">
    <property type="entry name" value="CASP-LIKE PROTEIN 4A4"/>
    <property type="match status" value="1"/>
</dbReference>
<dbReference type="EMBL" id="JAQQAF010000016">
    <property type="protein sequence ID" value="KAJ8455995.1"/>
    <property type="molecule type" value="Genomic_DNA"/>
</dbReference>
<gene>
    <name evidence="10" type="ORF">OPV22_034911</name>
</gene>
<feature type="transmembrane region" description="Helical" evidence="8">
    <location>
        <begin position="105"/>
        <end position="124"/>
    </location>
</feature>
<keyword evidence="4 8" id="KW-1003">Cell membrane</keyword>
<comment type="subcellular location">
    <subcellularLocation>
        <location evidence="1 8">Cell membrane</location>
        <topology evidence="1 8">Multi-pass membrane protein</topology>
    </subcellularLocation>
</comment>
<protein>
    <recommendedName>
        <fullName evidence="8">CASP-like protein</fullName>
    </recommendedName>
</protein>
<evidence type="ECO:0000256" key="5">
    <source>
        <dbReference type="ARBA" id="ARBA00022692"/>
    </source>
</evidence>
<dbReference type="AlphaFoldDB" id="A0AAV8NYR2"/>
<dbReference type="Pfam" id="PF04535">
    <property type="entry name" value="CASP_dom"/>
    <property type="match status" value="1"/>
</dbReference>
<evidence type="ECO:0000256" key="6">
    <source>
        <dbReference type="ARBA" id="ARBA00022989"/>
    </source>
</evidence>
<comment type="caution">
    <text evidence="10">The sequence shown here is derived from an EMBL/GenBank/DDBJ whole genome shotgun (WGS) entry which is preliminary data.</text>
</comment>
<evidence type="ECO:0000256" key="1">
    <source>
        <dbReference type="ARBA" id="ARBA00004651"/>
    </source>
</evidence>
<name>A0AAV8NYR2_ENSVE</name>
<keyword evidence="11" id="KW-1185">Reference proteome</keyword>
<accession>A0AAV8NYR2</accession>
<feature type="transmembrane region" description="Helical" evidence="8">
    <location>
        <begin position="178"/>
        <end position="203"/>
    </location>
</feature>
<feature type="transmembrane region" description="Helical" evidence="8">
    <location>
        <begin position="144"/>
        <end position="166"/>
    </location>
</feature>
<dbReference type="GO" id="GO:0005886">
    <property type="term" value="C:plasma membrane"/>
    <property type="evidence" value="ECO:0007669"/>
    <property type="project" value="UniProtKB-SubCell"/>
</dbReference>
<keyword evidence="5 8" id="KW-0812">Transmembrane</keyword>
<evidence type="ECO:0000256" key="8">
    <source>
        <dbReference type="RuleBase" id="RU361233"/>
    </source>
</evidence>
<feature type="transmembrane region" description="Helical" evidence="8">
    <location>
        <begin position="65"/>
        <end position="84"/>
    </location>
</feature>
<comment type="similarity">
    <text evidence="2 8">Belongs to the Casparian strip membrane proteins (CASP) family.</text>
</comment>
<sequence>MATGGGVVVTPVAVASPAGQNQHLYHYLSPFTATATTTTPSPYVNSSTSATHWISRPSLLRHLNLLLRLLGFVLSFASSLSLALPSPRKASGRQRPFSFQHHSEFRYCIGATIIASFYCALQLFKGIWDIAFKGFLVPDKVSDYITFFFDQVVAYLLMSSSSACLLATQLNTPSRFRAAAIVSTTSSFAAFLAVAASALLAGYRLCKRIIWSRRIKDTSWCGAAHFQLQAGPWHCHLITLCKRASAVGMEWVPVRTSTWYG</sequence>
<reference evidence="10 11" key="1">
    <citation type="submission" date="2022-12" db="EMBL/GenBank/DDBJ databases">
        <title>Chromosome-scale assembly of the Ensete ventricosum genome.</title>
        <authorList>
            <person name="Dussert Y."/>
            <person name="Stocks J."/>
            <person name="Wendawek A."/>
            <person name="Woldeyes F."/>
            <person name="Nichols R.A."/>
            <person name="Borrell J.S."/>
        </authorList>
    </citation>
    <scope>NUCLEOTIDE SEQUENCE [LARGE SCALE GENOMIC DNA]</scope>
    <source>
        <strain evidence="11">cv. Maze</strain>
        <tissue evidence="10">Seeds</tissue>
    </source>
</reference>
<dbReference type="InterPro" id="IPR006702">
    <property type="entry name" value="CASP_dom"/>
</dbReference>
<evidence type="ECO:0000259" key="9">
    <source>
        <dbReference type="Pfam" id="PF04535"/>
    </source>
</evidence>